<dbReference type="PROSITE" id="PS51354">
    <property type="entry name" value="GLUTAREDOXIN_2"/>
    <property type="match status" value="1"/>
</dbReference>
<dbReference type="InterPro" id="IPR033658">
    <property type="entry name" value="GRX_PICOT-like"/>
</dbReference>
<evidence type="ECO:0000256" key="2">
    <source>
        <dbReference type="ARBA" id="ARBA00022714"/>
    </source>
</evidence>
<dbReference type="Pfam" id="PF00462">
    <property type="entry name" value="Glutaredoxin"/>
    <property type="match status" value="1"/>
</dbReference>
<dbReference type="CDD" id="cd03028">
    <property type="entry name" value="GRX_PICOT_like"/>
    <property type="match status" value="1"/>
</dbReference>
<organism evidence="8 9">
    <name type="scientific">Bathycoccus prasinos</name>
    <dbReference type="NCBI Taxonomy" id="41875"/>
    <lineage>
        <taxon>Eukaryota</taxon>
        <taxon>Viridiplantae</taxon>
        <taxon>Chlorophyta</taxon>
        <taxon>Mamiellophyceae</taxon>
        <taxon>Mamiellales</taxon>
        <taxon>Bathycoccaceae</taxon>
        <taxon>Bathycoccus</taxon>
    </lineage>
</organism>
<reference evidence="8 9" key="1">
    <citation type="submission" date="2011-10" db="EMBL/GenBank/DDBJ databases">
        <authorList>
            <person name="Genoscope - CEA"/>
        </authorList>
    </citation>
    <scope>NUCLEOTIDE SEQUENCE [LARGE SCALE GENOMIC DNA]</scope>
    <source>
        <strain evidence="8 9">RCC 1105</strain>
    </source>
</reference>
<keyword evidence="3" id="KW-0479">Metal-binding</keyword>
<evidence type="ECO:0000259" key="7">
    <source>
        <dbReference type="Pfam" id="PF00462"/>
    </source>
</evidence>
<evidence type="ECO:0000256" key="3">
    <source>
        <dbReference type="ARBA" id="ARBA00022723"/>
    </source>
</evidence>
<protein>
    <submittedName>
        <fullName evidence="8">Glutaredoxin-like protein</fullName>
    </submittedName>
</protein>
<dbReference type="Gene3D" id="3.40.30.10">
    <property type="entry name" value="Glutaredoxin"/>
    <property type="match status" value="1"/>
</dbReference>
<dbReference type="eggNOG" id="KOG0911">
    <property type="taxonomic scope" value="Eukaryota"/>
</dbReference>
<evidence type="ECO:0000256" key="6">
    <source>
        <dbReference type="ARBA" id="ARBA00023284"/>
    </source>
</evidence>
<evidence type="ECO:0000256" key="1">
    <source>
        <dbReference type="ARBA" id="ARBA00008983"/>
    </source>
</evidence>
<dbReference type="KEGG" id="bpg:Bathy02g00940"/>
<dbReference type="AlphaFoldDB" id="K8EB60"/>
<dbReference type="PANTHER" id="PTHR10293">
    <property type="entry name" value="GLUTAREDOXIN FAMILY MEMBER"/>
    <property type="match status" value="1"/>
</dbReference>
<dbReference type="Proteomes" id="UP000198341">
    <property type="component" value="Chromosome 2"/>
</dbReference>
<dbReference type="GO" id="GO:0005759">
    <property type="term" value="C:mitochondrial matrix"/>
    <property type="evidence" value="ECO:0007669"/>
    <property type="project" value="TreeGrafter"/>
</dbReference>
<dbReference type="GO" id="GO:0046872">
    <property type="term" value="F:metal ion binding"/>
    <property type="evidence" value="ECO:0007669"/>
    <property type="project" value="UniProtKB-KW"/>
</dbReference>
<comment type="similarity">
    <text evidence="1">Belongs to the glutaredoxin family. CGFS subfamily.</text>
</comment>
<evidence type="ECO:0000313" key="8">
    <source>
        <dbReference type="EMBL" id="CCO15061.1"/>
    </source>
</evidence>
<dbReference type="InterPro" id="IPR036249">
    <property type="entry name" value="Thioredoxin-like_sf"/>
</dbReference>
<gene>
    <name evidence="8" type="ORF">Bathy02g00940</name>
</gene>
<dbReference type="RefSeq" id="XP_007514821.1">
    <property type="nucleotide sequence ID" value="XM_007514759.1"/>
</dbReference>
<evidence type="ECO:0000313" key="9">
    <source>
        <dbReference type="Proteomes" id="UP000198341"/>
    </source>
</evidence>
<dbReference type="FunFam" id="3.40.30.10:FF:000005">
    <property type="entry name" value="Glutaredoxin 5"/>
    <property type="match status" value="1"/>
</dbReference>
<dbReference type="EMBL" id="FO082277">
    <property type="protein sequence ID" value="CCO15061.1"/>
    <property type="molecule type" value="Genomic_DNA"/>
</dbReference>
<accession>K8EB60</accession>
<dbReference type="OrthoDB" id="415696at2759"/>
<dbReference type="InterPro" id="IPR002109">
    <property type="entry name" value="Glutaredoxin"/>
</dbReference>
<keyword evidence="2" id="KW-0001">2Fe-2S</keyword>
<dbReference type="NCBIfam" id="TIGR00365">
    <property type="entry name" value="Grx4 family monothiol glutaredoxin"/>
    <property type="match status" value="1"/>
</dbReference>
<dbReference type="SUPFAM" id="SSF52833">
    <property type="entry name" value="Thioredoxin-like"/>
    <property type="match status" value="1"/>
</dbReference>
<proteinExistence type="inferred from homology"/>
<sequence length="192" mass="20800">MSSHQRLLSSTSRRALSRYASTSYFSSAGSSHSFSSVGAAQHHLVFKNNNINNINNKKHVFSTTTGSHDDFAAKSHVDASNAHEEIASDVAKETVVIYMKGSPNAPQCGFSNVACRILDHYGIPYASRNVLASDALRNGIKSFSNWPTIPQVFVGGEFLGGSDILMTMHQDGSLKKEFERVGLTVKTTEGSD</sequence>
<name>K8EB60_9CHLO</name>
<evidence type="ECO:0000256" key="5">
    <source>
        <dbReference type="ARBA" id="ARBA00023014"/>
    </source>
</evidence>
<dbReference type="GO" id="GO:0051537">
    <property type="term" value="F:2 iron, 2 sulfur cluster binding"/>
    <property type="evidence" value="ECO:0007669"/>
    <property type="project" value="UniProtKB-KW"/>
</dbReference>
<dbReference type="InterPro" id="IPR004480">
    <property type="entry name" value="Monothiol_GRX-rel"/>
</dbReference>
<keyword evidence="4" id="KW-0408">Iron</keyword>
<dbReference type="PANTHER" id="PTHR10293:SF16">
    <property type="entry name" value="GLUTAREDOXIN-RELATED PROTEIN 5, MITOCHONDRIAL"/>
    <property type="match status" value="1"/>
</dbReference>
<dbReference type="STRING" id="41875.K8EB60"/>
<feature type="domain" description="Glutaredoxin" evidence="7">
    <location>
        <begin position="95"/>
        <end position="158"/>
    </location>
</feature>
<evidence type="ECO:0000256" key="4">
    <source>
        <dbReference type="ARBA" id="ARBA00023004"/>
    </source>
</evidence>
<keyword evidence="5" id="KW-0411">Iron-sulfur</keyword>
<keyword evidence="9" id="KW-1185">Reference proteome</keyword>
<dbReference type="GeneID" id="19017208"/>
<keyword evidence="6" id="KW-0676">Redox-active center</keyword>